<dbReference type="GO" id="GO:0044718">
    <property type="term" value="P:siderophore transmembrane transport"/>
    <property type="evidence" value="ECO:0007669"/>
    <property type="project" value="TreeGrafter"/>
</dbReference>
<evidence type="ECO:0000313" key="11">
    <source>
        <dbReference type="EMBL" id="KAB7727300.1"/>
    </source>
</evidence>
<evidence type="ECO:0000259" key="9">
    <source>
        <dbReference type="Pfam" id="PF07715"/>
    </source>
</evidence>
<accession>A0A7J5TTS6</accession>
<keyword evidence="4" id="KW-0812">Transmembrane</keyword>
<comment type="subcellular location">
    <subcellularLocation>
        <location evidence="1">Cell outer membrane</location>
        <topology evidence="1">Multi-pass membrane protein</topology>
    </subcellularLocation>
</comment>
<dbReference type="RefSeq" id="WP_152126376.1">
    <property type="nucleotide sequence ID" value="NZ_WELI01000011.1"/>
</dbReference>
<dbReference type="InterPro" id="IPR036942">
    <property type="entry name" value="Beta-barrel_TonB_sf"/>
</dbReference>
<keyword evidence="12" id="KW-1185">Reference proteome</keyword>
<dbReference type="Pfam" id="PF07715">
    <property type="entry name" value="Plug"/>
    <property type="match status" value="1"/>
</dbReference>
<dbReference type="Pfam" id="PF14905">
    <property type="entry name" value="OMP_b-brl_3"/>
    <property type="match status" value="1"/>
</dbReference>
<keyword evidence="3" id="KW-1134">Transmembrane beta strand</keyword>
<dbReference type="InterPro" id="IPR039426">
    <property type="entry name" value="TonB-dep_rcpt-like"/>
</dbReference>
<dbReference type="AlphaFoldDB" id="A0A7J5TTS6"/>
<dbReference type="GO" id="GO:0015344">
    <property type="term" value="F:siderophore uptake transmembrane transporter activity"/>
    <property type="evidence" value="ECO:0007669"/>
    <property type="project" value="TreeGrafter"/>
</dbReference>
<proteinExistence type="predicted"/>
<keyword evidence="7" id="KW-0998">Cell outer membrane</keyword>
<name>A0A7J5TTS6_9BACT</name>
<keyword evidence="6" id="KW-0472">Membrane</keyword>
<reference evidence="11 12" key="1">
    <citation type="submission" date="2019-10" db="EMBL/GenBank/DDBJ databases">
        <title>Rudanella paleaurantiibacter sp. nov., isolated from sludge.</title>
        <authorList>
            <person name="Xu S.Q."/>
        </authorList>
    </citation>
    <scope>NUCLEOTIDE SEQUENCE [LARGE SCALE GENOMIC DNA]</scope>
    <source>
        <strain evidence="11 12">HX-22-17</strain>
    </source>
</reference>
<evidence type="ECO:0000256" key="5">
    <source>
        <dbReference type="ARBA" id="ARBA00022729"/>
    </source>
</evidence>
<dbReference type="Gene3D" id="2.170.130.10">
    <property type="entry name" value="TonB-dependent receptor, plug domain"/>
    <property type="match status" value="1"/>
</dbReference>
<keyword evidence="5 8" id="KW-0732">Signal</keyword>
<dbReference type="Gene3D" id="2.40.170.20">
    <property type="entry name" value="TonB-dependent receptor, beta-barrel domain"/>
    <property type="match status" value="1"/>
</dbReference>
<dbReference type="InterPro" id="IPR008969">
    <property type="entry name" value="CarboxyPept-like_regulatory"/>
</dbReference>
<evidence type="ECO:0000256" key="3">
    <source>
        <dbReference type="ARBA" id="ARBA00022452"/>
    </source>
</evidence>
<evidence type="ECO:0000256" key="8">
    <source>
        <dbReference type="SAM" id="SignalP"/>
    </source>
</evidence>
<dbReference type="InterPro" id="IPR012910">
    <property type="entry name" value="Plug_dom"/>
</dbReference>
<comment type="caution">
    <text evidence="11">The sequence shown here is derived from an EMBL/GenBank/DDBJ whole genome shotgun (WGS) entry which is preliminary data.</text>
</comment>
<gene>
    <name evidence="11" type="ORF">F5984_21980</name>
</gene>
<evidence type="ECO:0000256" key="4">
    <source>
        <dbReference type="ARBA" id="ARBA00022692"/>
    </source>
</evidence>
<dbReference type="InterPro" id="IPR041700">
    <property type="entry name" value="OMP_b-brl_3"/>
</dbReference>
<dbReference type="Pfam" id="PF13620">
    <property type="entry name" value="CarboxypepD_reg"/>
    <property type="match status" value="1"/>
</dbReference>
<dbReference type="InterPro" id="IPR037066">
    <property type="entry name" value="Plug_dom_sf"/>
</dbReference>
<feature type="domain" description="TonB-dependent receptor plug" evidence="9">
    <location>
        <begin position="144"/>
        <end position="218"/>
    </location>
</feature>
<dbReference type="Gene3D" id="2.60.40.1120">
    <property type="entry name" value="Carboxypeptidase-like, regulatory domain"/>
    <property type="match status" value="1"/>
</dbReference>
<evidence type="ECO:0000259" key="10">
    <source>
        <dbReference type="Pfam" id="PF14905"/>
    </source>
</evidence>
<sequence length="797" mass="88954">MKAILTTVVCLLAALPAWAQGKVSGLILEKPQSPASFATVVLVAVADSAQVKARLTDENGVFTLDGIPDGTYCLRISYMGFLPKTTEAFTLNGATPVRDLGSIQLTENVKVLSEVVVKSQKPLLERKSDRLVMNLANSPISLGRNASELLGVMPLVAVGPDGGISLRGKSGVLVLIDGRPQQGGLQAILEAMPADDIARIEVITNPSARYDASATGGVINIITRQSEKRGLTGSTRLTASQGFRPQLHTLGGTMTYRAQKLSLLGQYFYANRQLYNDETGYRAFRNDPLALIDDNTQTRGRVVSHNLRLNADWQVAKNHLLSFTGSRNLSDTRRDMNTTTGFVNTNNITDSTYRTDAIWDINRRTDNYSIMYRGTLDSVGRELTVIGTYTPFASSTDQSFGINVLDRRNELRGPRQFLRSFNPVSINITVAQADYSHPTRGNWSFVSGLKRVRVATNNTLRQETLIDGTWRFNPAISNQMAYEENVTAGYLMSSLKAKAVTMQLGMRAEHTLADVRGLRSFNYLSWFPSVFLQKEVATGRQLSLSYSRRITRPAYDDMVPFYRLYDRFTASEGNPLLRPQFDDVVELNYSLGGVNMLLGYTYIQDFMSWTPRQDVATRTTVYAQRNLDRVNRLNFALSNSHSPLKWWQLSYSGWVNYDRVEANALPGVPSYNARQLYGGLNLSSLFTLPNDWKAELTANYYTPGRTGVYSEQSIHMINFGVTRPVMAGRGTLKLWANDITRGNVFRTTINYPTVEIFSRTYSDSRRVGLTLLYNFGKKTVDQLNEKKLGNESETGRL</sequence>
<dbReference type="GO" id="GO:0009279">
    <property type="term" value="C:cell outer membrane"/>
    <property type="evidence" value="ECO:0007669"/>
    <property type="project" value="UniProtKB-SubCell"/>
</dbReference>
<feature type="domain" description="Outer membrane protein beta-barrel" evidence="10">
    <location>
        <begin position="375"/>
        <end position="773"/>
    </location>
</feature>
<protein>
    <submittedName>
        <fullName evidence="11">Outer membrane beta-barrel protein</fullName>
    </submittedName>
</protein>
<evidence type="ECO:0000256" key="6">
    <source>
        <dbReference type="ARBA" id="ARBA00023136"/>
    </source>
</evidence>
<dbReference type="PANTHER" id="PTHR30069:SF29">
    <property type="entry name" value="HEMOGLOBIN AND HEMOGLOBIN-HAPTOGLOBIN-BINDING PROTEIN 1-RELATED"/>
    <property type="match status" value="1"/>
</dbReference>
<feature type="signal peptide" evidence="8">
    <location>
        <begin position="1"/>
        <end position="19"/>
    </location>
</feature>
<evidence type="ECO:0000256" key="2">
    <source>
        <dbReference type="ARBA" id="ARBA00022448"/>
    </source>
</evidence>
<evidence type="ECO:0000313" key="12">
    <source>
        <dbReference type="Proteomes" id="UP000488299"/>
    </source>
</evidence>
<dbReference type="PANTHER" id="PTHR30069">
    <property type="entry name" value="TONB-DEPENDENT OUTER MEMBRANE RECEPTOR"/>
    <property type="match status" value="1"/>
</dbReference>
<keyword evidence="2" id="KW-0813">Transport</keyword>
<dbReference type="Proteomes" id="UP000488299">
    <property type="component" value="Unassembled WGS sequence"/>
</dbReference>
<feature type="chain" id="PRO_5029848181" evidence="8">
    <location>
        <begin position="20"/>
        <end position="797"/>
    </location>
</feature>
<dbReference type="SUPFAM" id="SSF56935">
    <property type="entry name" value="Porins"/>
    <property type="match status" value="1"/>
</dbReference>
<evidence type="ECO:0000256" key="1">
    <source>
        <dbReference type="ARBA" id="ARBA00004571"/>
    </source>
</evidence>
<dbReference type="EMBL" id="WELI01000011">
    <property type="protein sequence ID" value="KAB7727300.1"/>
    <property type="molecule type" value="Genomic_DNA"/>
</dbReference>
<evidence type="ECO:0000256" key="7">
    <source>
        <dbReference type="ARBA" id="ARBA00023237"/>
    </source>
</evidence>
<dbReference type="SUPFAM" id="SSF49464">
    <property type="entry name" value="Carboxypeptidase regulatory domain-like"/>
    <property type="match status" value="1"/>
</dbReference>
<organism evidence="11 12">
    <name type="scientific">Rudanella paleaurantiibacter</name>
    <dbReference type="NCBI Taxonomy" id="2614655"/>
    <lineage>
        <taxon>Bacteria</taxon>
        <taxon>Pseudomonadati</taxon>
        <taxon>Bacteroidota</taxon>
        <taxon>Cytophagia</taxon>
        <taxon>Cytophagales</taxon>
        <taxon>Cytophagaceae</taxon>
        <taxon>Rudanella</taxon>
    </lineage>
</organism>